<dbReference type="AlphaFoldDB" id="A0A6S7FIS1"/>
<name>A0A6S7FIS1_PARCT</name>
<protein>
    <submittedName>
        <fullName evidence="1">Uncharacterized protein</fullName>
    </submittedName>
</protein>
<organism evidence="1 2">
    <name type="scientific">Paramuricea clavata</name>
    <name type="common">Red gorgonian</name>
    <name type="synonym">Violescent sea-whip</name>
    <dbReference type="NCBI Taxonomy" id="317549"/>
    <lineage>
        <taxon>Eukaryota</taxon>
        <taxon>Metazoa</taxon>
        <taxon>Cnidaria</taxon>
        <taxon>Anthozoa</taxon>
        <taxon>Octocorallia</taxon>
        <taxon>Malacalcyonacea</taxon>
        <taxon>Plexauridae</taxon>
        <taxon>Paramuricea</taxon>
    </lineage>
</organism>
<dbReference type="Proteomes" id="UP001152795">
    <property type="component" value="Unassembled WGS sequence"/>
</dbReference>
<comment type="caution">
    <text evidence="1">The sequence shown here is derived from an EMBL/GenBank/DDBJ whole genome shotgun (WGS) entry which is preliminary data.</text>
</comment>
<evidence type="ECO:0000313" key="2">
    <source>
        <dbReference type="Proteomes" id="UP001152795"/>
    </source>
</evidence>
<keyword evidence="2" id="KW-1185">Reference proteome</keyword>
<sequence>MTLPEQIDGENKKRFIRALNIFYPTTIDNVEDKACGIRFTFKIYWNPSSDLAVVIKDYVVFETNWMYLPRGYYTVKKMIKVLNSFVQEYGMNFTLLPGGRVGLSLGITPSYFYSYYYGDGFTKNEYTVKSANDFDFEMTKDLKYMLGLDEYVLHPDVEALITQYPAFFKNQQQMKAVLTKIINTKILGLPINKLWYFFYGKYAPDMTNGKTRMFIYCDEVVPSIIGDVCGPLLAQLQIKRQDDDNILEIIHTHDLPAITHELINTQIKNLHIRICDVENKLIQFNSGSVGIECIIE</sequence>
<proteinExistence type="predicted"/>
<accession>A0A6S7FIS1</accession>
<gene>
    <name evidence="1" type="ORF">PACLA_8A054584</name>
</gene>
<dbReference type="EMBL" id="CACRXK020000045">
    <property type="protein sequence ID" value="CAB3977392.1"/>
    <property type="molecule type" value="Genomic_DNA"/>
</dbReference>
<evidence type="ECO:0000313" key="1">
    <source>
        <dbReference type="EMBL" id="CAB3977392.1"/>
    </source>
</evidence>
<dbReference type="OrthoDB" id="6422898at2759"/>
<reference evidence="1" key="1">
    <citation type="submission" date="2020-04" db="EMBL/GenBank/DDBJ databases">
        <authorList>
            <person name="Alioto T."/>
            <person name="Alioto T."/>
            <person name="Gomez Garrido J."/>
        </authorList>
    </citation>
    <scope>NUCLEOTIDE SEQUENCE</scope>
    <source>
        <strain evidence="1">A484AB</strain>
    </source>
</reference>